<gene>
    <name evidence="2" type="ORF">BJY22_001655</name>
</gene>
<accession>A0A7X5ZZH1</accession>
<evidence type="ECO:0000313" key="3">
    <source>
        <dbReference type="Proteomes" id="UP000555407"/>
    </source>
</evidence>
<name>A0A7X5ZZH1_9ACTN</name>
<keyword evidence="1" id="KW-0812">Transmembrane</keyword>
<dbReference type="EMBL" id="JAASRO010000001">
    <property type="protein sequence ID" value="NIK55938.1"/>
    <property type="molecule type" value="Genomic_DNA"/>
</dbReference>
<keyword evidence="1" id="KW-1133">Transmembrane helix</keyword>
<reference evidence="2 3" key="1">
    <citation type="submission" date="2020-03" db="EMBL/GenBank/DDBJ databases">
        <title>Sequencing the genomes of 1000 actinobacteria strains.</title>
        <authorList>
            <person name="Klenk H.-P."/>
        </authorList>
    </citation>
    <scope>NUCLEOTIDE SEQUENCE [LARGE SCALE GENOMIC DNA]</scope>
    <source>
        <strain evidence="2 3">DSM 45490</strain>
    </source>
</reference>
<evidence type="ECO:0000256" key="1">
    <source>
        <dbReference type="SAM" id="Phobius"/>
    </source>
</evidence>
<sequence length="279" mass="30434">MKTPDIDAAVRGLNPHQTTDRVSDDAWAELSEAVTTADTAPVVPLRRRSPQPRRLVLIAACTMLIAGVVGATVANRPNQDQPQALSFTERGDKLIVRVVDPKADPERYNAEFKEMGLDVTVKAVPVSAPWVGRMISFSGRNEQDMNQLRLLEPGEQCNGTLNASDPGCQEGVELPKNYDGTSEIQFGRAAKPGELYVHSSSSATDKGEVLAGLTVKNRTIDQVLPLLRSRGVREIEYLLDKGPNYQRPGQTPPGSWYVHSAQTFAEGEVTLFVDATPTR</sequence>
<dbReference type="RefSeq" id="WP_167204974.1">
    <property type="nucleotide sequence ID" value="NZ_JAASRO010000001.1"/>
</dbReference>
<keyword evidence="3" id="KW-1185">Reference proteome</keyword>
<proteinExistence type="predicted"/>
<evidence type="ECO:0000313" key="2">
    <source>
        <dbReference type="EMBL" id="NIK55938.1"/>
    </source>
</evidence>
<dbReference type="Proteomes" id="UP000555407">
    <property type="component" value="Unassembled WGS sequence"/>
</dbReference>
<protein>
    <submittedName>
        <fullName evidence="2">Uncharacterized protein</fullName>
    </submittedName>
</protein>
<feature type="transmembrane region" description="Helical" evidence="1">
    <location>
        <begin position="55"/>
        <end position="74"/>
    </location>
</feature>
<comment type="caution">
    <text evidence="2">The sequence shown here is derived from an EMBL/GenBank/DDBJ whole genome shotgun (WGS) entry which is preliminary data.</text>
</comment>
<organism evidence="2 3">
    <name type="scientific">Kribbella shirazensis</name>
    <dbReference type="NCBI Taxonomy" id="1105143"/>
    <lineage>
        <taxon>Bacteria</taxon>
        <taxon>Bacillati</taxon>
        <taxon>Actinomycetota</taxon>
        <taxon>Actinomycetes</taxon>
        <taxon>Propionibacteriales</taxon>
        <taxon>Kribbellaceae</taxon>
        <taxon>Kribbella</taxon>
    </lineage>
</organism>
<dbReference type="AlphaFoldDB" id="A0A7X5ZZH1"/>
<keyword evidence="1" id="KW-0472">Membrane</keyword>